<organism evidence="1 2">
    <name type="scientific">Aristaeella lactis</name>
    <dbReference type="NCBI Taxonomy" id="3046383"/>
    <lineage>
        <taxon>Bacteria</taxon>
        <taxon>Bacillati</taxon>
        <taxon>Bacillota</taxon>
        <taxon>Clostridia</taxon>
        <taxon>Eubacteriales</taxon>
        <taxon>Aristaeellaceae</taxon>
        <taxon>Aristaeella</taxon>
    </lineage>
</organism>
<comment type="caution">
    <text evidence="1">The sequence shown here is derived from an EMBL/GenBank/DDBJ whole genome shotgun (WGS) entry which is preliminary data.</text>
</comment>
<sequence length="231" mass="26195">MSTAKSVVSSDGVLSAAGSNSWWSRYTHAIKYAFHVITHPFDGYWDLTRENHGTVGAANTFLALFLITYVLKILCTSFQFYDVAVQHVNIWEQMASLLLPFLVLCIANWAMTTLFEGKGKFRDIYIAMCYALVPYIIIQLPMILVSNMLTFEEGSLYSVMLSVSVIWCFFLVFIGLMQIHDYGPGKTFIFIFVTIFGGCVIIFLALTFFSLLSDAIGFFVSLYREMAFRLN</sequence>
<gene>
    <name evidence="1" type="ORF">SAMN06297397_0097</name>
</gene>
<reference evidence="1" key="1">
    <citation type="submission" date="2017-04" db="EMBL/GenBank/DDBJ databases">
        <authorList>
            <person name="Varghese N."/>
            <person name="Submissions S."/>
        </authorList>
    </citation>
    <scope>NUCLEOTIDE SEQUENCE</scope>
    <source>
        <strain evidence="1">WTE2008</strain>
    </source>
</reference>
<accession>A0AC61PQX6</accession>
<evidence type="ECO:0000313" key="2">
    <source>
        <dbReference type="Proteomes" id="UP000192328"/>
    </source>
</evidence>
<dbReference type="Proteomes" id="UP000192328">
    <property type="component" value="Unassembled WGS sequence"/>
</dbReference>
<name>A0AC61PQX6_9FIRM</name>
<protein>
    <submittedName>
        <fullName evidence="1">Yip1 domain-containing protein</fullName>
    </submittedName>
</protein>
<proteinExistence type="predicted"/>
<keyword evidence="2" id="KW-1185">Reference proteome</keyword>
<evidence type="ECO:0000313" key="1">
    <source>
        <dbReference type="EMBL" id="SMC93589.1"/>
    </source>
</evidence>
<dbReference type="EMBL" id="FWXZ01000011">
    <property type="protein sequence ID" value="SMC93589.1"/>
    <property type="molecule type" value="Genomic_DNA"/>
</dbReference>